<dbReference type="InterPro" id="IPR000836">
    <property type="entry name" value="PRTase_dom"/>
</dbReference>
<dbReference type="FunFam" id="3.40.50.2020:FF:000007">
    <property type="entry name" value="Ribose-phosphate pyrophosphokinase"/>
    <property type="match status" value="1"/>
</dbReference>
<comment type="caution">
    <text evidence="11">The sequence shown here is derived from an EMBL/GenBank/DDBJ whole genome shotgun (WGS) entry which is preliminary data.</text>
</comment>
<sequence>MAGVRVFAGTGGQRFAHAMCADLDVPLSPIRIQRFANDCLQVQLLENCRERDVYLVQSVVRPAQESLMELLLMVDAAKGASAARVTAVMPHFAYARSDKKDAPRISLGGRLVADLLETAGVDRILTMTLHAPQVHAFFRVPTDQLNALRELAAYFLPSDLSKATVVSPDLGNAKSASAFAKMLGVPVAAAAKERFDGDRVEITSLIGDVTGRDIIVLDDEIANGSTVLAVLDLLREHGARSVRIACTHGIFANDAVHRIAADPDVVEIVTTDTVPTAGLLSHDKLTVISVAPAFAEAVRRIHSGESVSALFDPAFDPASDPSRV</sequence>
<keyword evidence="5" id="KW-0547">Nucleotide-binding</keyword>
<dbReference type="Pfam" id="PF13793">
    <property type="entry name" value="Pribosyltran_N"/>
    <property type="match status" value="1"/>
</dbReference>
<keyword evidence="12" id="KW-1185">Reference proteome</keyword>
<dbReference type="PANTHER" id="PTHR10210">
    <property type="entry name" value="RIBOSE-PHOSPHATE DIPHOSPHOKINASE FAMILY MEMBER"/>
    <property type="match status" value="1"/>
</dbReference>
<dbReference type="GO" id="GO:0006164">
    <property type="term" value="P:purine nucleotide biosynthetic process"/>
    <property type="evidence" value="ECO:0007669"/>
    <property type="project" value="TreeGrafter"/>
</dbReference>
<dbReference type="NCBIfam" id="TIGR01251">
    <property type="entry name" value="ribP_PPkin"/>
    <property type="match status" value="1"/>
</dbReference>
<protein>
    <recommendedName>
        <fullName evidence="1">ribose-phosphate diphosphokinase</fullName>
        <ecNumber evidence="1">2.7.6.1</ecNumber>
    </recommendedName>
</protein>
<keyword evidence="4" id="KW-0545">Nucleotide biosynthesis</keyword>
<keyword evidence="7" id="KW-0067">ATP-binding</keyword>
<accession>A0A8H9GFP1</accession>
<dbReference type="EMBL" id="BMPT01000001">
    <property type="protein sequence ID" value="GGM12098.1"/>
    <property type="molecule type" value="Genomic_DNA"/>
</dbReference>
<dbReference type="NCBIfam" id="NF002320">
    <property type="entry name" value="PRK01259.1"/>
    <property type="match status" value="1"/>
</dbReference>
<keyword evidence="3" id="KW-0479">Metal-binding</keyword>
<evidence type="ECO:0000256" key="6">
    <source>
        <dbReference type="ARBA" id="ARBA00022777"/>
    </source>
</evidence>
<dbReference type="InterPro" id="IPR029057">
    <property type="entry name" value="PRTase-like"/>
</dbReference>
<dbReference type="SUPFAM" id="SSF53271">
    <property type="entry name" value="PRTase-like"/>
    <property type="match status" value="1"/>
</dbReference>
<evidence type="ECO:0000256" key="1">
    <source>
        <dbReference type="ARBA" id="ARBA00013247"/>
    </source>
</evidence>
<keyword evidence="6 11" id="KW-0418">Kinase</keyword>
<evidence type="ECO:0000256" key="8">
    <source>
        <dbReference type="ARBA" id="ARBA00022842"/>
    </source>
</evidence>
<name>A0A8H9GFP1_9MICO</name>
<dbReference type="RefSeq" id="WP_171102598.1">
    <property type="nucleotide sequence ID" value="NZ_BMPT01000001.1"/>
</dbReference>
<evidence type="ECO:0000256" key="7">
    <source>
        <dbReference type="ARBA" id="ARBA00022840"/>
    </source>
</evidence>
<dbReference type="GO" id="GO:0006015">
    <property type="term" value="P:5-phosphoribose 1-diphosphate biosynthetic process"/>
    <property type="evidence" value="ECO:0007669"/>
    <property type="project" value="TreeGrafter"/>
</dbReference>
<dbReference type="AlphaFoldDB" id="A0A8H9GFP1"/>
<reference evidence="11" key="2">
    <citation type="submission" date="2020-09" db="EMBL/GenBank/DDBJ databases">
        <authorList>
            <person name="Sun Q."/>
            <person name="Ohkuma M."/>
        </authorList>
    </citation>
    <scope>NUCLEOTIDE SEQUENCE</scope>
    <source>
        <strain evidence="11">JCM 3051</strain>
    </source>
</reference>
<evidence type="ECO:0000313" key="11">
    <source>
        <dbReference type="EMBL" id="GGM12098.1"/>
    </source>
</evidence>
<dbReference type="GO" id="GO:0004749">
    <property type="term" value="F:ribose phosphate diphosphokinase activity"/>
    <property type="evidence" value="ECO:0007669"/>
    <property type="project" value="UniProtKB-EC"/>
</dbReference>
<dbReference type="GO" id="GO:0005524">
    <property type="term" value="F:ATP binding"/>
    <property type="evidence" value="ECO:0007669"/>
    <property type="project" value="UniProtKB-KW"/>
</dbReference>
<comment type="catalytic activity">
    <reaction evidence="9">
        <text>D-ribose 5-phosphate + ATP = 5-phospho-alpha-D-ribose 1-diphosphate + AMP + H(+)</text>
        <dbReference type="Rhea" id="RHEA:15609"/>
        <dbReference type="ChEBI" id="CHEBI:15378"/>
        <dbReference type="ChEBI" id="CHEBI:30616"/>
        <dbReference type="ChEBI" id="CHEBI:58017"/>
        <dbReference type="ChEBI" id="CHEBI:78346"/>
        <dbReference type="ChEBI" id="CHEBI:456215"/>
        <dbReference type="EC" id="2.7.6.1"/>
    </reaction>
</comment>
<evidence type="ECO:0000259" key="10">
    <source>
        <dbReference type="Pfam" id="PF13793"/>
    </source>
</evidence>
<keyword evidence="8" id="KW-0460">Magnesium</keyword>
<evidence type="ECO:0000256" key="3">
    <source>
        <dbReference type="ARBA" id="ARBA00022723"/>
    </source>
</evidence>
<dbReference type="Pfam" id="PF14572">
    <property type="entry name" value="Pribosyl_synth"/>
    <property type="match status" value="1"/>
</dbReference>
<evidence type="ECO:0000256" key="2">
    <source>
        <dbReference type="ARBA" id="ARBA00022679"/>
    </source>
</evidence>
<keyword evidence="2" id="KW-0808">Transferase</keyword>
<evidence type="ECO:0000256" key="9">
    <source>
        <dbReference type="ARBA" id="ARBA00049535"/>
    </source>
</evidence>
<gene>
    <name evidence="11" type="ORF">GCM10010102_04850</name>
</gene>
<dbReference type="GO" id="GO:0005737">
    <property type="term" value="C:cytoplasm"/>
    <property type="evidence" value="ECO:0007669"/>
    <property type="project" value="TreeGrafter"/>
</dbReference>
<proteinExistence type="predicted"/>
<dbReference type="SMART" id="SM01400">
    <property type="entry name" value="Pribosyltran_N"/>
    <property type="match status" value="1"/>
</dbReference>
<dbReference type="InterPro" id="IPR029099">
    <property type="entry name" value="Pribosyltran_N"/>
</dbReference>
<dbReference type="EC" id="2.7.6.1" evidence="1"/>
<feature type="domain" description="Ribose-phosphate pyrophosphokinase N-terminal" evidence="10">
    <location>
        <begin position="5"/>
        <end position="120"/>
    </location>
</feature>
<dbReference type="GO" id="GO:0002189">
    <property type="term" value="C:ribose phosphate diphosphokinase complex"/>
    <property type="evidence" value="ECO:0007669"/>
    <property type="project" value="TreeGrafter"/>
</dbReference>
<dbReference type="InterPro" id="IPR005946">
    <property type="entry name" value="Rib-P_diPkinase"/>
</dbReference>
<dbReference type="GO" id="GO:0016301">
    <property type="term" value="F:kinase activity"/>
    <property type="evidence" value="ECO:0007669"/>
    <property type="project" value="UniProtKB-KW"/>
</dbReference>
<dbReference type="Gene3D" id="3.40.50.2020">
    <property type="match status" value="2"/>
</dbReference>
<dbReference type="PANTHER" id="PTHR10210:SF32">
    <property type="entry name" value="RIBOSE-PHOSPHATE PYROPHOSPHOKINASE 2"/>
    <property type="match status" value="1"/>
</dbReference>
<evidence type="ECO:0000313" key="12">
    <source>
        <dbReference type="Proteomes" id="UP000655589"/>
    </source>
</evidence>
<organism evidence="11 12">
    <name type="scientific">Promicromonospora citrea</name>
    <dbReference type="NCBI Taxonomy" id="43677"/>
    <lineage>
        <taxon>Bacteria</taxon>
        <taxon>Bacillati</taxon>
        <taxon>Actinomycetota</taxon>
        <taxon>Actinomycetes</taxon>
        <taxon>Micrococcales</taxon>
        <taxon>Promicromonosporaceae</taxon>
        <taxon>Promicromonospora</taxon>
    </lineage>
</organism>
<dbReference type="CDD" id="cd06223">
    <property type="entry name" value="PRTases_typeI"/>
    <property type="match status" value="1"/>
</dbReference>
<dbReference type="GO" id="GO:0000287">
    <property type="term" value="F:magnesium ion binding"/>
    <property type="evidence" value="ECO:0007669"/>
    <property type="project" value="InterPro"/>
</dbReference>
<reference evidence="11" key="1">
    <citation type="journal article" date="2014" name="Int. J. Syst. Evol. Microbiol.">
        <title>Complete genome sequence of Corynebacterium casei LMG S-19264T (=DSM 44701T), isolated from a smear-ripened cheese.</title>
        <authorList>
            <consortium name="US DOE Joint Genome Institute (JGI-PGF)"/>
            <person name="Walter F."/>
            <person name="Albersmeier A."/>
            <person name="Kalinowski J."/>
            <person name="Ruckert C."/>
        </authorList>
    </citation>
    <scope>NUCLEOTIDE SEQUENCE</scope>
    <source>
        <strain evidence="11">JCM 3051</strain>
    </source>
</reference>
<evidence type="ECO:0000256" key="5">
    <source>
        <dbReference type="ARBA" id="ARBA00022741"/>
    </source>
</evidence>
<dbReference type="Proteomes" id="UP000655589">
    <property type="component" value="Unassembled WGS sequence"/>
</dbReference>
<evidence type="ECO:0000256" key="4">
    <source>
        <dbReference type="ARBA" id="ARBA00022727"/>
    </source>
</evidence>